<dbReference type="AlphaFoldDB" id="C1F2E1"/>
<evidence type="ECO:0000256" key="5">
    <source>
        <dbReference type="ARBA" id="ARBA00022825"/>
    </source>
</evidence>
<dbReference type="InterPro" id="IPR036852">
    <property type="entry name" value="Peptidase_S8/S53_dom_sf"/>
</dbReference>
<keyword evidence="2" id="KW-0645">Protease</keyword>
<evidence type="ECO:0000256" key="3">
    <source>
        <dbReference type="ARBA" id="ARBA00022723"/>
    </source>
</evidence>
<dbReference type="eggNOG" id="COG4934">
    <property type="taxonomic scope" value="Bacteria"/>
</dbReference>
<evidence type="ECO:0000313" key="12">
    <source>
        <dbReference type="Proteomes" id="UP000002207"/>
    </source>
</evidence>
<dbReference type="PANTHER" id="PTHR14218">
    <property type="entry name" value="PROTEASE S8 TRIPEPTIDYL PEPTIDASE I CLN2"/>
    <property type="match status" value="1"/>
</dbReference>
<dbReference type="PANTHER" id="PTHR14218:SF15">
    <property type="entry name" value="TRIPEPTIDYL-PEPTIDASE 1"/>
    <property type="match status" value="1"/>
</dbReference>
<dbReference type="Pfam" id="PF16640">
    <property type="entry name" value="Big_3_5"/>
    <property type="match status" value="1"/>
</dbReference>
<evidence type="ECO:0000256" key="9">
    <source>
        <dbReference type="SAM" id="Phobius"/>
    </source>
</evidence>
<keyword evidence="9" id="KW-0812">Transmembrane</keyword>
<accession>C1F2E1</accession>
<dbReference type="GO" id="GO:0008240">
    <property type="term" value="F:tripeptidyl-peptidase activity"/>
    <property type="evidence" value="ECO:0007669"/>
    <property type="project" value="TreeGrafter"/>
</dbReference>
<evidence type="ECO:0000256" key="8">
    <source>
        <dbReference type="PROSITE-ProRule" id="PRU01240"/>
    </source>
</evidence>
<evidence type="ECO:0000256" key="4">
    <source>
        <dbReference type="ARBA" id="ARBA00022801"/>
    </source>
</evidence>
<evidence type="ECO:0000313" key="11">
    <source>
        <dbReference type="EMBL" id="ACO33608.1"/>
    </source>
</evidence>
<keyword evidence="12" id="KW-1185">Reference proteome</keyword>
<evidence type="ECO:0000259" key="10">
    <source>
        <dbReference type="PROSITE" id="PS51695"/>
    </source>
</evidence>
<name>C1F2E1_ACIC5</name>
<keyword evidence="9" id="KW-0472">Membrane</keyword>
<dbReference type="SUPFAM" id="SSF54897">
    <property type="entry name" value="Protease propeptides/inhibitors"/>
    <property type="match status" value="1"/>
</dbReference>
<gene>
    <name evidence="11" type="ordered locus">ACP_2599</name>
</gene>
<dbReference type="CDD" id="cd11377">
    <property type="entry name" value="Pro-peptidase_S53"/>
    <property type="match status" value="1"/>
</dbReference>
<keyword evidence="7" id="KW-0865">Zymogen</keyword>
<dbReference type="InterPro" id="IPR015366">
    <property type="entry name" value="S53_propep"/>
</dbReference>
<dbReference type="HOGENOM" id="CLU_004005_0_0_0"/>
<keyword evidence="4" id="KW-0378">Hydrolase</keyword>
<comment type="caution">
    <text evidence="8">Lacks conserved residue(s) required for the propagation of feature annotation.</text>
</comment>
<dbReference type="InParanoid" id="C1F2E1"/>
<dbReference type="PROSITE" id="PS51892">
    <property type="entry name" value="SUBTILASE"/>
    <property type="match status" value="1"/>
</dbReference>
<dbReference type="KEGG" id="aca:ACP_2599"/>
<dbReference type="CDD" id="cd04056">
    <property type="entry name" value="Peptidases_S53"/>
    <property type="match status" value="1"/>
</dbReference>
<dbReference type="GO" id="GO:0006508">
    <property type="term" value="P:proteolysis"/>
    <property type="evidence" value="ECO:0007669"/>
    <property type="project" value="UniProtKB-KW"/>
</dbReference>
<dbReference type="Gene3D" id="2.60.40.10">
    <property type="entry name" value="Immunoglobulins"/>
    <property type="match status" value="1"/>
</dbReference>
<reference evidence="11 12" key="1">
    <citation type="journal article" date="2009" name="Appl. Environ. Microbiol.">
        <title>Three genomes from the phylum Acidobacteria provide insight into the lifestyles of these microorganisms in soils.</title>
        <authorList>
            <person name="Ward N.L."/>
            <person name="Challacombe J.F."/>
            <person name="Janssen P.H."/>
            <person name="Henrissat B."/>
            <person name="Coutinho P.M."/>
            <person name="Wu M."/>
            <person name="Xie G."/>
            <person name="Haft D.H."/>
            <person name="Sait M."/>
            <person name="Badger J."/>
            <person name="Barabote R.D."/>
            <person name="Bradley B."/>
            <person name="Brettin T.S."/>
            <person name="Brinkac L.M."/>
            <person name="Bruce D."/>
            <person name="Creasy T."/>
            <person name="Daugherty S.C."/>
            <person name="Davidsen T.M."/>
            <person name="DeBoy R.T."/>
            <person name="Detter J.C."/>
            <person name="Dodson R.J."/>
            <person name="Durkin A.S."/>
            <person name="Ganapathy A."/>
            <person name="Gwinn-Giglio M."/>
            <person name="Han C.S."/>
            <person name="Khouri H."/>
            <person name="Kiss H."/>
            <person name="Kothari S.P."/>
            <person name="Madupu R."/>
            <person name="Nelson K.E."/>
            <person name="Nelson W.C."/>
            <person name="Paulsen I."/>
            <person name="Penn K."/>
            <person name="Ren Q."/>
            <person name="Rosovitz M.J."/>
            <person name="Selengut J.D."/>
            <person name="Shrivastava S."/>
            <person name="Sullivan S.A."/>
            <person name="Tapia R."/>
            <person name="Thompson L.S."/>
            <person name="Watkins K.L."/>
            <person name="Yang Q."/>
            <person name="Yu C."/>
            <person name="Zafar N."/>
            <person name="Zhou L."/>
            <person name="Kuske C.R."/>
        </authorList>
    </citation>
    <scope>NUCLEOTIDE SEQUENCE [LARGE SCALE GENOMIC DNA]</scope>
    <source>
        <strain evidence="12">ATCC 51196 / DSM 11244 / BCRC 80197 / JCM 7670 / NBRC 15755 / NCIMB 13165 / 161</strain>
    </source>
</reference>
<evidence type="ECO:0000256" key="1">
    <source>
        <dbReference type="ARBA" id="ARBA00001913"/>
    </source>
</evidence>
<sequence>MSSRSFAKVRVAGLNIRLFFRACVVAGYLLCIMYVGIAAGEVQSRITGTVNSNQAVSLQGSAFPSARPQNRVGPMSVDTQLTGITIDFKPTIAQKAELDALLKAQQTPGSSWYHKWLSPAEYASEFGLSDNDLSKIERWLQDQGFTIDRVANNHSYITFSGTVSQVNSAFATEMDYYKIADKTHFANATNLSIPSALSGVVESVRNLNDFRPRPHVRFHLSHTGAVRPGFTSSESGSHYLQPGDVATIYDITPAYDAGYTGSGQSIAVVGQSEIDVSDIEHFQSAAGLTEKAPTLVLVPGSGTAAFSSDDEAESDLDLEYAGGIAKGAAIYFVYVGNNQNYSVFDALQYAVDTKIAPIISMSYGACEMELSSDDYSSLESIMEEAASQGQSVIVATGDDGSTDCYGESGLSETKQEDLAVDYPASSAYVTGVGGTEFPAADIASSNTTYWESASGSDVITSAKSYIPEVAWNDDSTCAEYVSDGSSPLCSGGGGVSTLTARPSWQSGVTGIPSGGYRLVPDLSLNASPVNGGYLYCTSDTSAWSEGQQASCSDGFRDSATQDLTVAGGTSFDAPIFAGMLAILNQKENSTGQGLINSTLYQLASDSSAYASVFHDITSGGNQCTAGSQYCSSTGKSEYTTTTGYDEATGLGSVDFYNLLTSWTSGSSASLEATTTSLSAATATPSAGASDTITITVAPQSSSISSTPTGTVAVVVDGTTETSSLALTNGSATYTFSSTTSGSHVIEATYSGDSIFAGSSGSITVDVGGVNGSTSPGTFTVSASNLTVSQGSSGTSTITVTSQNSYSGTASFSLSTTSASLLEYGCYSIPNVTVSADQTATTTLTIYTSENDCSSSSIRKMQRRSFLRASTVSATTSQPNKPGRGPFPVAFACIAGGVLFVRKRRLRALLSCLLVVGALSLPIACGSRSASSSSSSSSTADEVAKGTYTITLDGVDIADSSIASSTTFALTVD</sequence>
<dbReference type="InterPro" id="IPR030400">
    <property type="entry name" value="Sedolisin_dom"/>
</dbReference>
<comment type="similarity">
    <text evidence="8">Belongs to the peptidase S8 family.</text>
</comment>
<keyword evidence="3" id="KW-0479">Metal-binding</keyword>
<organism evidence="11 12">
    <name type="scientific">Acidobacterium capsulatum (strain ATCC 51196 / DSM 11244 / BCRC 80197 / JCM 7670 / NBRC 15755 / NCIMB 13165 / 161)</name>
    <dbReference type="NCBI Taxonomy" id="240015"/>
    <lineage>
        <taxon>Bacteria</taxon>
        <taxon>Pseudomonadati</taxon>
        <taxon>Acidobacteriota</taxon>
        <taxon>Terriglobia</taxon>
        <taxon>Terriglobales</taxon>
        <taxon>Acidobacteriaceae</taxon>
        <taxon>Acidobacterium</taxon>
    </lineage>
</organism>
<evidence type="ECO:0000256" key="7">
    <source>
        <dbReference type="ARBA" id="ARBA00023145"/>
    </source>
</evidence>
<dbReference type="GO" id="GO:0046872">
    <property type="term" value="F:metal ion binding"/>
    <property type="evidence" value="ECO:0007669"/>
    <property type="project" value="UniProtKB-KW"/>
</dbReference>
<dbReference type="STRING" id="240015.ACP_2599"/>
<dbReference type="InterPro" id="IPR013783">
    <property type="entry name" value="Ig-like_fold"/>
</dbReference>
<dbReference type="Gene3D" id="3.40.50.200">
    <property type="entry name" value="Peptidase S8/S53 domain"/>
    <property type="match status" value="1"/>
</dbReference>
<dbReference type="PROSITE" id="PS51695">
    <property type="entry name" value="SEDOLISIN"/>
    <property type="match status" value="1"/>
</dbReference>
<evidence type="ECO:0000256" key="6">
    <source>
        <dbReference type="ARBA" id="ARBA00022837"/>
    </source>
</evidence>
<keyword evidence="6" id="KW-0106">Calcium</keyword>
<evidence type="ECO:0000256" key="2">
    <source>
        <dbReference type="ARBA" id="ARBA00022670"/>
    </source>
</evidence>
<dbReference type="GO" id="GO:0004252">
    <property type="term" value="F:serine-type endopeptidase activity"/>
    <property type="evidence" value="ECO:0007669"/>
    <property type="project" value="InterPro"/>
</dbReference>
<keyword evidence="5" id="KW-0720">Serine protease</keyword>
<dbReference type="SMART" id="SM00944">
    <property type="entry name" value="Pro-kuma_activ"/>
    <property type="match status" value="1"/>
</dbReference>
<dbReference type="Proteomes" id="UP000002207">
    <property type="component" value="Chromosome"/>
</dbReference>
<keyword evidence="9" id="KW-1133">Transmembrane helix</keyword>
<dbReference type="InterPro" id="IPR050819">
    <property type="entry name" value="Tripeptidyl-peptidase_I"/>
</dbReference>
<protein>
    <submittedName>
        <fullName evidence="11">Peptidase, S53 family</fullName>
    </submittedName>
</protein>
<feature type="domain" description="Peptidase S53" evidence="10">
    <location>
        <begin position="239"/>
        <end position="665"/>
    </location>
</feature>
<dbReference type="EMBL" id="CP001472">
    <property type="protein sequence ID" value="ACO33608.1"/>
    <property type="molecule type" value="Genomic_DNA"/>
</dbReference>
<dbReference type="SUPFAM" id="SSF52743">
    <property type="entry name" value="Subtilisin-like"/>
    <property type="match status" value="1"/>
</dbReference>
<proteinExistence type="inferred from homology"/>
<feature type="transmembrane region" description="Helical" evidence="9">
    <location>
        <begin position="18"/>
        <end position="37"/>
    </location>
</feature>
<dbReference type="Pfam" id="PF09286">
    <property type="entry name" value="Pro-kuma_activ"/>
    <property type="match status" value="1"/>
</dbReference>
<comment type="cofactor">
    <cofactor evidence="1">
        <name>Ca(2+)</name>
        <dbReference type="ChEBI" id="CHEBI:29108"/>
    </cofactor>
</comment>
<dbReference type="InterPro" id="IPR032109">
    <property type="entry name" value="Big_3_5"/>
</dbReference>